<dbReference type="PANTHER" id="PTHR33677:SF5">
    <property type="entry name" value="TRANSCRIPTIONAL REPRESSOR FRMR"/>
    <property type="match status" value="1"/>
</dbReference>
<dbReference type="Proteomes" id="UP001228139">
    <property type="component" value="Chromosome"/>
</dbReference>
<dbReference type="GO" id="GO:0046872">
    <property type="term" value="F:metal ion binding"/>
    <property type="evidence" value="ECO:0007669"/>
    <property type="project" value="InterPro"/>
</dbReference>
<dbReference type="KEGG" id="epi:Q3V30_03330"/>
<dbReference type="Gene3D" id="1.20.58.1000">
    <property type="entry name" value="Metal-sensitive repressor, helix protomer"/>
    <property type="match status" value="1"/>
</dbReference>
<dbReference type="AlphaFoldDB" id="A0AA50DKR1"/>
<evidence type="ECO:0000313" key="3">
    <source>
        <dbReference type="Proteomes" id="UP001228139"/>
    </source>
</evidence>
<dbReference type="RefSeq" id="WP_306210448.1">
    <property type="nucleotide sequence ID" value="NZ_CP132353.1"/>
</dbReference>
<proteinExistence type="inferred from homology"/>
<dbReference type="GO" id="GO:0003677">
    <property type="term" value="F:DNA binding"/>
    <property type="evidence" value="ECO:0007669"/>
    <property type="project" value="InterPro"/>
</dbReference>
<organism evidence="2 3">
    <name type="scientific">Erwinia pyri</name>
    <dbReference type="NCBI Taxonomy" id="3062598"/>
    <lineage>
        <taxon>Bacteria</taxon>
        <taxon>Pseudomonadati</taxon>
        <taxon>Pseudomonadota</taxon>
        <taxon>Gammaproteobacteria</taxon>
        <taxon>Enterobacterales</taxon>
        <taxon>Erwiniaceae</taxon>
        <taxon>Erwinia</taxon>
    </lineage>
</organism>
<evidence type="ECO:0000313" key="2">
    <source>
        <dbReference type="EMBL" id="WLS79557.1"/>
    </source>
</evidence>
<keyword evidence="3" id="KW-1185">Reference proteome</keyword>
<protein>
    <submittedName>
        <fullName evidence="2">Metal/formaldehyde-sensitive transcriptional repressor</fullName>
    </submittedName>
</protein>
<dbReference type="InterPro" id="IPR003735">
    <property type="entry name" value="Metal_Tscrpt_repr"/>
</dbReference>
<comment type="similarity">
    <text evidence="1">Belongs to the FrmR/RcnR family.</text>
</comment>
<dbReference type="GO" id="GO:0045892">
    <property type="term" value="P:negative regulation of DNA-templated transcription"/>
    <property type="evidence" value="ECO:0007669"/>
    <property type="project" value="UniProtKB-ARBA"/>
</dbReference>
<evidence type="ECO:0000256" key="1">
    <source>
        <dbReference type="ARBA" id="ARBA00005260"/>
    </source>
</evidence>
<dbReference type="Pfam" id="PF02583">
    <property type="entry name" value="Trns_repr_metal"/>
    <property type="match status" value="1"/>
</dbReference>
<dbReference type="EMBL" id="CP132353">
    <property type="protein sequence ID" value="WLS79557.1"/>
    <property type="molecule type" value="Genomic_DNA"/>
</dbReference>
<reference evidence="2 3" key="1">
    <citation type="submission" date="2023-07" db="EMBL/GenBank/DDBJ databases">
        <title>Pathogenic bacteria of pear tree diseases.</title>
        <authorList>
            <person name="Zhang Z."/>
            <person name="He L."/>
            <person name="Huang R."/>
        </authorList>
    </citation>
    <scope>NUCLEOTIDE SEQUENCE [LARGE SCALE GENOMIC DNA]</scope>
    <source>
        <strain evidence="2 3">DE2</strain>
    </source>
</reference>
<dbReference type="PANTHER" id="PTHR33677">
    <property type="entry name" value="TRANSCRIPTIONAL REPRESSOR FRMR-RELATED"/>
    <property type="match status" value="1"/>
</dbReference>
<gene>
    <name evidence="2" type="ORF">Q3V30_03330</name>
</gene>
<sequence>MPHSPEDKKRALNRIKRIQGQCEGIQRSLEAGADCTPILQQIASARGAMTGLMTEILESYIRDEFVKPGEQAPGDEEIAVLLSLVRSYTK</sequence>
<dbReference type="InterPro" id="IPR038390">
    <property type="entry name" value="Metal_Tscrpt_repr_sf"/>
</dbReference>
<accession>A0AA50DKR1</accession>
<dbReference type="CDD" id="cd10153">
    <property type="entry name" value="RcnR-FrmR-like_DUF156"/>
    <property type="match status" value="1"/>
</dbReference>
<name>A0AA50DKR1_9GAMM</name>